<organism evidence="1 2">
    <name type="scientific">Flemingia macrophylla</name>
    <dbReference type="NCBI Taxonomy" id="520843"/>
    <lineage>
        <taxon>Eukaryota</taxon>
        <taxon>Viridiplantae</taxon>
        <taxon>Streptophyta</taxon>
        <taxon>Embryophyta</taxon>
        <taxon>Tracheophyta</taxon>
        <taxon>Spermatophyta</taxon>
        <taxon>Magnoliopsida</taxon>
        <taxon>eudicotyledons</taxon>
        <taxon>Gunneridae</taxon>
        <taxon>Pentapetalae</taxon>
        <taxon>rosids</taxon>
        <taxon>fabids</taxon>
        <taxon>Fabales</taxon>
        <taxon>Fabaceae</taxon>
        <taxon>Papilionoideae</taxon>
        <taxon>50 kb inversion clade</taxon>
        <taxon>NPAAA clade</taxon>
        <taxon>indigoferoid/millettioid clade</taxon>
        <taxon>Phaseoleae</taxon>
        <taxon>Flemingia</taxon>
    </lineage>
</organism>
<dbReference type="Proteomes" id="UP001603857">
    <property type="component" value="Unassembled WGS sequence"/>
</dbReference>
<dbReference type="EMBL" id="JBGMDY010000009">
    <property type="protein sequence ID" value="KAL2321593.1"/>
    <property type="molecule type" value="Genomic_DNA"/>
</dbReference>
<reference evidence="1 2" key="1">
    <citation type="submission" date="2024-08" db="EMBL/GenBank/DDBJ databases">
        <title>Insights into the chromosomal genome structure of Flemingia macrophylla.</title>
        <authorList>
            <person name="Ding Y."/>
            <person name="Zhao Y."/>
            <person name="Bi W."/>
            <person name="Wu M."/>
            <person name="Zhao G."/>
            <person name="Gong Y."/>
            <person name="Li W."/>
            <person name="Zhang P."/>
        </authorList>
    </citation>
    <scope>NUCLEOTIDE SEQUENCE [LARGE SCALE GENOMIC DNA]</scope>
    <source>
        <strain evidence="1">DYQJB</strain>
        <tissue evidence="1">Leaf</tissue>
    </source>
</reference>
<evidence type="ECO:0000313" key="2">
    <source>
        <dbReference type="Proteomes" id="UP001603857"/>
    </source>
</evidence>
<comment type="caution">
    <text evidence="1">The sequence shown here is derived from an EMBL/GenBank/DDBJ whole genome shotgun (WGS) entry which is preliminary data.</text>
</comment>
<accession>A0ABD1LDT3</accession>
<name>A0ABD1LDT3_9FABA</name>
<proteinExistence type="predicted"/>
<protein>
    <submittedName>
        <fullName evidence="1">Uncharacterized protein</fullName>
    </submittedName>
</protein>
<keyword evidence="2" id="KW-1185">Reference proteome</keyword>
<evidence type="ECO:0000313" key="1">
    <source>
        <dbReference type="EMBL" id="KAL2321593.1"/>
    </source>
</evidence>
<dbReference type="AlphaFoldDB" id="A0ABD1LDT3"/>
<sequence>MMFTVLIQPLAALFEHPRLFRACVPLGMHRFRGNIWDFDSRPHVLKTLGYP</sequence>
<gene>
    <name evidence="1" type="ORF">Fmac_025972</name>
</gene>